<dbReference type="InParanoid" id="A0A1Y2B292"/>
<keyword evidence="2" id="KW-1185">Reference proteome</keyword>
<comment type="caution">
    <text evidence="1">The sequence shown here is derived from an EMBL/GenBank/DDBJ whole genome shotgun (WGS) entry which is preliminary data.</text>
</comment>
<proteinExistence type="predicted"/>
<dbReference type="AlphaFoldDB" id="A0A1Y2B292"/>
<accession>A0A1Y2B292</accession>
<reference evidence="1 2" key="1">
    <citation type="submission" date="2016-07" db="EMBL/GenBank/DDBJ databases">
        <title>Pervasive Adenine N6-methylation of Active Genes in Fungi.</title>
        <authorList>
            <consortium name="DOE Joint Genome Institute"/>
            <person name="Mondo S.J."/>
            <person name="Dannebaum R.O."/>
            <person name="Kuo R.C."/>
            <person name="Labutti K."/>
            <person name="Haridas S."/>
            <person name="Kuo A."/>
            <person name="Salamov A."/>
            <person name="Ahrendt S.R."/>
            <person name="Lipzen A."/>
            <person name="Sullivan W."/>
            <person name="Andreopoulos W.B."/>
            <person name="Clum A."/>
            <person name="Lindquist E."/>
            <person name="Daum C."/>
            <person name="Ramamoorthy G.K."/>
            <person name="Gryganskyi A."/>
            <person name="Culley D."/>
            <person name="Magnuson J.K."/>
            <person name="James T.Y."/>
            <person name="O'Malley M.A."/>
            <person name="Stajich J.E."/>
            <person name="Spatafora J.W."/>
            <person name="Visel A."/>
            <person name="Grigoriev I.V."/>
        </authorList>
    </citation>
    <scope>NUCLEOTIDE SEQUENCE [LARGE SCALE GENOMIC DNA]</scope>
    <source>
        <strain evidence="1 2">68-887.2</strain>
    </source>
</reference>
<name>A0A1Y2B292_9TREE</name>
<evidence type="ECO:0000313" key="2">
    <source>
        <dbReference type="Proteomes" id="UP000193986"/>
    </source>
</evidence>
<organism evidence="1 2">
    <name type="scientific">Naematelia encephala</name>
    <dbReference type="NCBI Taxonomy" id="71784"/>
    <lineage>
        <taxon>Eukaryota</taxon>
        <taxon>Fungi</taxon>
        <taxon>Dikarya</taxon>
        <taxon>Basidiomycota</taxon>
        <taxon>Agaricomycotina</taxon>
        <taxon>Tremellomycetes</taxon>
        <taxon>Tremellales</taxon>
        <taxon>Naemateliaceae</taxon>
        <taxon>Naematelia</taxon>
    </lineage>
</organism>
<dbReference type="EMBL" id="MCFC01000030">
    <property type="protein sequence ID" value="ORY28607.1"/>
    <property type="molecule type" value="Genomic_DNA"/>
</dbReference>
<dbReference type="Proteomes" id="UP000193986">
    <property type="component" value="Unassembled WGS sequence"/>
</dbReference>
<evidence type="ECO:0000313" key="1">
    <source>
        <dbReference type="EMBL" id="ORY28607.1"/>
    </source>
</evidence>
<protein>
    <submittedName>
        <fullName evidence="1">Uncharacterized protein</fullName>
    </submittedName>
</protein>
<gene>
    <name evidence="1" type="ORF">BCR39DRAFT_534333</name>
</gene>
<sequence length="56" mass="6313">MHFAAGDLSHSQDPNRTLAMAIRRMISMGRYSVDITEAISHYESVYHLCLCICIAI</sequence>